<protein>
    <recommendedName>
        <fullName evidence="4">Dynein regulatory complex subunit 4</fullName>
    </recommendedName>
    <alternativeName>
        <fullName evidence="12">Growth arrest-specific protein 8</fullName>
    </alternativeName>
</protein>
<evidence type="ECO:0000256" key="10">
    <source>
        <dbReference type="ARBA" id="ARBA00023212"/>
    </source>
</evidence>
<accession>A0A9R0BEG9</accession>
<keyword evidence="6" id="KW-0493">Microtubule</keyword>
<dbReference type="GeneID" id="122148569"/>
<dbReference type="GO" id="GO:0008017">
    <property type="term" value="F:microtubule binding"/>
    <property type="evidence" value="ECO:0007669"/>
    <property type="project" value="InterPro"/>
</dbReference>
<evidence type="ECO:0000313" key="16">
    <source>
        <dbReference type="RefSeq" id="XP_042630951.1"/>
    </source>
</evidence>
<feature type="domain" description="Growth arrest-specific protein 8" evidence="15">
    <location>
        <begin position="30"/>
        <end position="116"/>
    </location>
</feature>
<feature type="region of interest" description="Disordered" evidence="14">
    <location>
        <begin position="237"/>
        <end position="256"/>
    </location>
</feature>
<keyword evidence="11" id="KW-0966">Cell projection</keyword>
<dbReference type="GO" id="GO:0005794">
    <property type="term" value="C:Golgi apparatus"/>
    <property type="evidence" value="ECO:0007669"/>
    <property type="project" value="TreeGrafter"/>
</dbReference>
<dbReference type="Pfam" id="PF13851">
    <property type="entry name" value="GAS"/>
    <property type="match status" value="2"/>
</dbReference>
<reference evidence="16" key="1">
    <citation type="submission" date="2025-08" db="UniProtKB">
        <authorList>
            <consortium name="RefSeq"/>
        </authorList>
    </citation>
    <scope>IDENTIFICATION</scope>
    <source>
        <tissue evidence="16">Muscle</tissue>
    </source>
</reference>
<keyword evidence="5" id="KW-0963">Cytoplasm</keyword>
<dbReference type="Proteomes" id="UP001155660">
    <property type="component" value="Chromosome A18"/>
</dbReference>
<evidence type="ECO:0000256" key="1">
    <source>
        <dbReference type="ARBA" id="ARBA00004230"/>
    </source>
</evidence>
<name>A0A9R0BEG9_CYPCA</name>
<evidence type="ECO:0000256" key="3">
    <source>
        <dbReference type="ARBA" id="ARBA00009859"/>
    </source>
</evidence>
<keyword evidence="9" id="KW-0969">Cilium</keyword>
<evidence type="ECO:0000256" key="14">
    <source>
        <dbReference type="SAM" id="MobiDB-lite"/>
    </source>
</evidence>
<evidence type="ECO:0000256" key="7">
    <source>
        <dbReference type="ARBA" id="ARBA00022846"/>
    </source>
</evidence>
<feature type="coiled-coil region" evidence="13">
    <location>
        <begin position="143"/>
        <end position="170"/>
    </location>
</feature>
<dbReference type="GO" id="GO:0005874">
    <property type="term" value="C:microtubule"/>
    <property type="evidence" value="ECO:0007669"/>
    <property type="project" value="UniProtKB-KW"/>
</dbReference>
<evidence type="ECO:0000256" key="8">
    <source>
        <dbReference type="ARBA" id="ARBA00023054"/>
    </source>
</evidence>
<keyword evidence="10" id="KW-0206">Cytoskeleton</keyword>
<dbReference type="GO" id="GO:0031514">
    <property type="term" value="C:motile cilium"/>
    <property type="evidence" value="ECO:0007669"/>
    <property type="project" value="UniProtKB-SubCell"/>
</dbReference>
<dbReference type="PANTHER" id="PTHR31543">
    <property type="entry name" value="DYNEIN REGULATORY COMPLEX SUBUNIT 4"/>
    <property type="match status" value="1"/>
</dbReference>
<gene>
    <name evidence="16" type="primary">LOC122148569</name>
</gene>
<dbReference type="GO" id="GO:0030317">
    <property type="term" value="P:flagellated sperm motility"/>
    <property type="evidence" value="ECO:0007669"/>
    <property type="project" value="TreeGrafter"/>
</dbReference>
<comment type="similarity">
    <text evidence="3">Belongs to the DRC4 family.</text>
</comment>
<evidence type="ECO:0000256" key="9">
    <source>
        <dbReference type="ARBA" id="ARBA00023069"/>
    </source>
</evidence>
<keyword evidence="8 13" id="KW-0175">Coiled coil</keyword>
<dbReference type="GO" id="GO:0031267">
    <property type="term" value="F:small GTPase binding"/>
    <property type="evidence" value="ECO:0007669"/>
    <property type="project" value="InterPro"/>
</dbReference>
<evidence type="ECO:0000256" key="4">
    <source>
        <dbReference type="ARBA" id="ARBA00021301"/>
    </source>
</evidence>
<evidence type="ECO:0000256" key="13">
    <source>
        <dbReference type="SAM" id="Coils"/>
    </source>
</evidence>
<evidence type="ECO:0000256" key="2">
    <source>
        <dbReference type="ARBA" id="ARBA00004245"/>
    </source>
</evidence>
<dbReference type="InterPro" id="IPR039308">
    <property type="entry name" value="GAS8"/>
</dbReference>
<evidence type="ECO:0000256" key="12">
    <source>
        <dbReference type="ARBA" id="ARBA00031568"/>
    </source>
</evidence>
<evidence type="ECO:0000256" key="6">
    <source>
        <dbReference type="ARBA" id="ARBA00022701"/>
    </source>
</evidence>
<organism evidence="16">
    <name type="scientific">Cyprinus carpio</name>
    <name type="common">Common carp</name>
    <dbReference type="NCBI Taxonomy" id="7962"/>
    <lineage>
        <taxon>Eukaryota</taxon>
        <taxon>Metazoa</taxon>
        <taxon>Chordata</taxon>
        <taxon>Craniata</taxon>
        <taxon>Vertebrata</taxon>
        <taxon>Euteleostomi</taxon>
        <taxon>Actinopterygii</taxon>
        <taxon>Neopterygii</taxon>
        <taxon>Teleostei</taxon>
        <taxon>Ostariophysi</taxon>
        <taxon>Cypriniformes</taxon>
        <taxon>Cyprinidae</taxon>
        <taxon>Cyprininae</taxon>
        <taxon>Cyprinus</taxon>
    </lineage>
</organism>
<proteinExistence type="inferred from homology"/>
<feature type="coiled-coil region" evidence="13">
    <location>
        <begin position="53"/>
        <end position="90"/>
    </location>
</feature>
<keyword evidence="7" id="KW-0282">Flagellum</keyword>
<dbReference type="AlphaFoldDB" id="A0A9R0BEG9"/>
<feature type="domain" description="Growth arrest-specific protein 8" evidence="15">
    <location>
        <begin position="117"/>
        <end position="199"/>
    </location>
</feature>
<dbReference type="PANTHER" id="PTHR31543:SF0">
    <property type="entry name" value="DYNEIN REGULATORY COMPLEX SUBUNIT 4"/>
    <property type="match status" value="1"/>
</dbReference>
<evidence type="ECO:0000256" key="11">
    <source>
        <dbReference type="ARBA" id="ARBA00023273"/>
    </source>
</evidence>
<dbReference type="InterPro" id="IPR025593">
    <property type="entry name" value="GAS8_dom"/>
</dbReference>
<sequence length="256" mass="29709">MQKLRQEEELRRKTEIHELEERKNSHINMLMMNHEKAFRDIRNYFNDIVYKNLDLITSLKEELKEMKRKEEKRNKEMAEVLEENKDLRESPQKAKEEVAELQKLLSNYDKDRSALAVQLERDELYMKFTKAIQEVQQKSSFKNLLLESKLSALNDTLKKKEAQLSEVLSASNLDPNTLNMVTHKLEEVLESKNHAIRDLQYEVARVCKAHNDLLKTSVAKLRAFGIPVEELDFKPLESSSGQSLGQGPASLVSAPN</sequence>
<dbReference type="RefSeq" id="XP_042630951.1">
    <property type="nucleotide sequence ID" value="XM_042775017.1"/>
</dbReference>
<evidence type="ECO:0000256" key="5">
    <source>
        <dbReference type="ARBA" id="ARBA00022490"/>
    </source>
</evidence>
<evidence type="ECO:0000259" key="15">
    <source>
        <dbReference type="Pfam" id="PF13851"/>
    </source>
</evidence>
<comment type="subcellular location">
    <subcellularLocation>
        <location evidence="1">Cell projection</location>
        <location evidence="1">Cilium</location>
        <location evidence="1">Flagellum</location>
    </subcellularLocation>
    <subcellularLocation>
        <location evidence="2">Cytoplasm</location>
        <location evidence="2">Cytoskeleton</location>
    </subcellularLocation>
</comment>